<keyword evidence="3" id="KW-1185">Reference proteome</keyword>
<dbReference type="OrthoDB" id="3184410at2759"/>
<evidence type="ECO:0000256" key="1">
    <source>
        <dbReference type="SAM" id="MobiDB-lite"/>
    </source>
</evidence>
<gene>
    <name evidence="2" type="ORF">BDN70DRAFT_764491</name>
</gene>
<feature type="region of interest" description="Disordered" evidence="1">
    <location>
        <begin position="73"/>
        <end position="124"/>
    </location>
</feature>
<accession>A0A9P5Z151</accession>
<reference evidence="2" key="1">
    <citation type="submission" date="2020-11" db="EMBL/GenBank/DDBJ databases">
        <authorList>
            <consortium name="DOE Joint Genome Institute"/>
            <person name="Ahrendt S."/>
            <person name="Riley R."/>
            <person name="Andreopoulos W."/>
            <person name="Labutti K."/>
            <person name="Pangilinan J."/>
            <person name="Ruiz-Duenas F.J."/>
            <person name="Barrasa J.M."/>
            <person name="Sanchez-Garcia M."/>
            <person name="Camarero S."/>
            <person name="Miyauchi S."/>
            <person name="Serrano A."/>
            <person name="Linde D."/>
            <person name="Babiker R."/>
            <person name="Drula E."/>
            <person name="Ayuso-Fernandez I."/>
            <person name="Pacheco R."/>
            <person name="Padilla G."/>
            <person name="Ferreira P."/>
            <person name="Barriuso J."/>
            <person name="Kellner H."/>
            <person name="Castanera R."/>
            <person name="Alfaro M."/>
            <person name="Ramirez L."/>
            <person name="Pisabarro A.G."/>
            <person name="Kuo A."/>
            <person name="Tritt A."/>
            <person name="Lipzen A."/>
            <person name="He G."/>
            <person name="Yan M."/>
            <person name="Ng V."/>
            <person name="Cullen D."/>
            <person name="Martin F."/>
            <person name="Rosso M.-N."/>
            <person name="Henrissat B."/>
            <person name="Hibbett D."/>
            <person name="Martinez A.T."/>
            <person name="Grigoriev I.V."/>
        </authorList>
    </citation>
    <scope>NUCLEOTIDE SEQUENCE</scope>
    <source>
        <strain evidence="2">CIRM-BRFM 674</strain>
    </source>
</reference>
<feature type="compositionally biased region" description="Basic residues" evidence="1">
    <location>
        <begin position="1"/>
        <end position="13"/>
    </location>
</feature>
<protein>
    <submittedName>
        <fullName evidence="2">Uncharacterized protein</fullName>
    </submittedName>
</protein>
<comment type="caution">
    <text evidence="2">The sequence shown here is derived from an EMBL/GenBank/DDBJ whole genome shotgun (WGS) entry which is preliminary data.</text>
</comment>
<name>A0A9P5Z151_9AGAR</name>
<feature type="non-terminal residue" evidence="2">
    <location>
        <position position="175"/>
    </location>
</feature>
<dbReference type="EMBL" id="MU155236">
    <property type="protein sequence ID" value="KAF9478365.1"/>
    <property type="molecule type" value="Genomic_DNA"/>
</dbReference>
<feature type="region of interest" description="Disordered" evidence="1">
    <location>
        <begin position="1"/>
        <end position="54"/>
    </location>
</feature>
<organism evidence="2 3">
    <name type="scientific">Pholiota conissans</name>
    <dbReference type="NCBI Taxonomy" id="109636"/>
    <lineage>
        <taxon>Eukaryota</taxon>
        <taxon>Fungi</taxon>
        <taxon>Dikarya</taxon>
        <taxon>Basidiomycota</taxon>
        <taxon>Agaricomycotina</taxon>
        <taxon>Agaricomycetes</taxon>
        <taxon>Agaricomycetidae</taxon>
        <taxon>Agaricales</taxon>
        <taxon>Agaricineae</taxon>
        <taxon>Strophariaceae</taxon>
        <taxon>Pholiota</taxon>
    </lineage>
</organism>
<feature type="compositionally biased region" description="Low complexity" evidence="1">
    <location>
        <begin position="89"/>
        <end position="110"/>
    </location>
</feature>
<evidence type="ECO:0000313" key="2">
    <source>
        <dbReference type="EMBL" id="KAF9478365.1"/>
    </source>
</evidence>
<evidence type="ECO:0000313" key="3">
    <source>
        <dbReference type="Proteomes" id="UP000807469"/>
    </source>
</evidence>
<sequence length="175" mass="19171">MSTRQNKKQRKGRNNANNRERTVTTLTEDPNTHYLVPTPSEEPAGSHLTTQFTGPVAGKIHNMPMGPQPYQIPGNFGFSYPGFASLPHSNMPQQQQQNPPQPYYTSSPTSQHPPPASTLPPGKNDLEILQNLKKIIKDGQHPFFRAVPAPSTLASLYKGPIPSSMVIPGSQTFSS</sequence>
<dbReference type="Proteomes" id="UP000807469">
    <property type="component" value="Unassembled WGS sequence"/>
</dbReference>
<proteinExistence type="predicted"/>
<dbReference type="AlphaFoldDB" id="A0A9P5Z151"/>